<dbReference type="RefSeq" id="WP_188367487.1">
    <property type="nucleotide sequence ID" value="NZ_BMDT01000005.1"/>
</dbReference>
<sequence>MKKIISDPGYTRDKNSGNIYVLPKIDPTIFNSRVRMIEFFVATLKSEVEKQTHNPSSAYSNTDDDFMVLENFNKLIREIVNTLKDMRVKESIVLEKKSAVEALQTIQNQNNFRTKISQLMKNFILLINRKHDVNYTHIALLVDDLDLVPNKHVFETLQDMFQFLQYQKELMLFTAYREEQLNNSVIDTLVSENKQLIDTKIISIEELRKQAVSFIEKGLSRTQRVYLQISHKTQIYEILKPFINGTSKEDITCFTENQTLNDFIQQEMMRQTRLQVNPMEESENTIFTFPKTLRTSLEYLALLHGMEPYQQSVNDEGIHLEKNKLGSIHKLRKNVKTYKYFSISKYRDYLPSSEFSVIDEWLGTEYNGRNSYICKKLMEKVNELDNKNWQSTVLENQADSIIKKESYNVALGDVFTCIHIYKKCFNNSEQIRYFIYALKMIYSIEMLLTLTKSMELSIEKRIKLDYDYMITNTFETVTDTSDSLKHNISKILLPNYLALVKGKIMPDEFWYNESLQSGVIELILKMPDNPGLNSAHFTSEEQYSVIRSLLYSNHPVSSLIRKFENHHLDFNEPYYYLKYRDMYNKDFFVEKNSYFGDPYSCLTDTKYILSTFSKMLREERTKHHYLFYSMFDLDFFTRKNYFTNNTKDSIELIEYAITRIDKIFKNDLSLYEEKAMREKMIRPLFSSLDSTSSIEYVSLFESHFWSYLNKMKKIKNIEFETEMDNFIVEYESGNKLKPEKYKNFIRNYKKVYAKWPKDKAINPQRLEELCEKSNKRKITDGDRKMIEVLNSSRR</sequence>
<dbReference type="AlphaFoldDB" id="A0A917N4P9"/>
<dbReference type="EMBL" id="BMDT01000005">
    <property type="protein sequence ID" value="GGI65646.1"/>
    <property type="molecule type" value="Genomic_DNA"/>
</dbReference>
<dbReference type="Proteomes" id="UP000622610">
    <property type="component" value="Unassembled WGS sequence"/>
</dbReference>
<evidence type="ECO:0000313" key="2">
    <source>
        <dbReference type="Proteomes" id="UP000622610"/>
    </source>
</evidence>
<protein>
    <recommendedName>
        <fullName evidence="3">KAP NTPase domain-containing protein</fullName>
    </recommendedName>
</protein>
<reference evidence="1" key="2">
    <citation type="submission" date="2020-09" db="EMBL/GenBank/DDBJ databases">
        <authorList>
            <person name="Sun Q."/>
            <person name="Sedlacek I."/>
        </authorList>
    </citation>
    <scope>NUCLEOTIDE SEQUENCE</scope>
    <source>
        <strain evidence="1">CCM 8433</strain>
    </source>
</reference>
<keyword evidence="2" id="KW-1185">Reference proteome</keyword>
<evidence type="ECO:0000313" key="1">
    <source>
        <dbReference type="EMBL" id="GGI65646.1"/>
    </source>
</evidence>
<name>A0A917N4P9_9ENTE</name>
<reference evidence="1" key="1">
    <citation type="journal article" date="2014" name="Int. J. Syst. Evol. Microbiol.">
        <title>Complete genome sequence of Corynebacterium casei LMG S-19264T (=DSM 44701T), isolated from a smear-ripened cheese.</title>
        <authorList>
            <consortium name="US DOE Joint Genome Institute (JGI-PGF)"/>
            <person name="Walter F."/>
            <person name="Albersmeier A."/>
            <person name="Kalinowski J."/>
            <person name="Ruckert C."/>
        </authorList>
    </citation>
    <scope>NUCLEOTIDE SEQUENCE</scope>
    <source>
        <strain evidence="1">CCM 8433</strain>
    </source>
</reference>
<comment type="caution">
    <text evidence="1">The sequence shown here is derived from an EMBL/GenBank/DDBJ whole genome shotgun (WGS) entry which is preliminary data.</text>
</comment>
<proteinExistence type="predicted"/>
<gene>
    <name evidence="1" type="ORF">GCM10011482_13000</name>
</gene>
<accession>A0A917N4P9</accession>
<evidence type="ECO:0008006" key="3">
    <source>
        <dbReference type="Google" id="ProtNLM"/>
    </source>
</evidence>
<organism evidence="1 2">
    <name type="scientific">Enterococcus alcedinis</name>
    <dbReference type="NCBI Taxonomy" id="1274384"/>
    <lineage>
        <taxon>Bacteria</taxon>
        <taxon>Bacillati</taxon>
        <taxon>Bacillota</taxon>
        <taxon>Bacilli</taxon>
        <taxon>Lactobacillales</taxon>
        <taxon>Enterococcaceae</taxon>
        <taxon>Enterococcus</taxon>
    </lineage>
</organism>